<comment type="subcellular location">
    <subcellularLocation>
        <location evidence="1">Membrane</location>
        <topology evidence="1">Multi-pass membrane protein</topology>
    </subcellularLocation>
</comment>
<evidence type="ECO:0000313" key="7">
    <source>
        <dbReference type="Proteomes" id="UP001305779"/>
    </source>
</evidence>
<name>A0ABR0F301_ZASCE</name>
<sequence>MSLDRTSCTLATCSVEIYGWYSYIPNVPANIVYLAIFGILAFAQLFLAIKYRVWGAFAGGLVLGCVTEAIGYVGRVLQGEGDGIFKKSYFVIQLVCLTIAPALISAPVYLSLGRIVKAYGRFYSLLAPRTYAIIFVCSDVVSLLLQAAGGALAATGKTEKKVNNGVHILVAGLAFQVLSLVIFMSLAGHFWFKVRRGGQPLNTRFETLRGSKQFKFFIAAIALATITILTRCIYRVVELAGGFRTHEANDQVALMILDGPMIMIAVAGLTICHPGPLFYGEWTRLGLDTGVPDSPDFDLNRKGAYETTAQVA</sequence>
<keyword evidence="4 5" id="KW-0472">Membrane</keyword>
<evidence type="ECO:0000256" key="4">
    <source>
        <dbReference type="ARBA" id="ARBA00023136"/>
    </source>
</evidence>
<proteinExistence type="predicted"/>
<keyword evidence="7" id="KW-1185">Reference proteome</keyword>
<protein>
    <recommendedName>
        <fullName evidence="8">Sphingoid long-chain base transporter RSB1</fullName>
    </recommendedName>
</protein>
<dbReference type="EMBL" id="JAXOVC010000001">
    <property type="protein sequence ID" value="KAK4507726.1"/>
    <property type="molecule type" value="Genomic_DNA"/>
</dbReference>
<keyword evidence="3 5" id="KW-1133">Transmembrane helix</keyword>
<evidence type="ECO:0000256" key="5">
    <source>
        <dbReference type="SAM" id="Phobius"/>
    </source>
</evidence>
<dbReference type="PANTHER" id="PTHR31465:SF9">
    <property type="entry name" value="SPHINGOID LONG-CHAIN BASE TRANSPORTER RSB1"/>
    <property type="match status" value="1"/>
</dbReference>
<evidence type="ECO:0000256" key="3">
    <source>
        <dbReference type="ARBA" id="ARBA00022989"/>
    </source>
</evidence>
<feature type="transmembrane region" description="Helical" evidence="5">
    <location>
        <begin position="166"/>
        <end position="192"/>
    </location>
</feature>
<keyword evidence="2 5" id="KW-0812">Transmembrane</keyword>
<evidence type="ECO:0000256" key="1">
    <source>
        <dbReference type="ARBA" id="ARBA00004141"/>
    </source>
</evidence>
<feature type="transmembrane region" description="Helical" evidence="5">
    <location>
        <begin position="252"/>
        <end position="272"/>
    </location>
</feature>
<evidence type="ECO:0008006" key="8">
    <source>
        <dbReference type="Google" id="ProtNLM"/>
    </source>
</evidence>
<comment type="caution">
    <text evidence="6">The sequence shown here is derived from an EMBL/GenBank/DDBJ whole genome shotgun (WGS) entry which is preliminary data.</text>
</comment>
<dbReference type="Pfam" id="PF04479">
    <property type="entry name" value="RTA1"/>
    <property type="match status" value="1"/>
</dbReference>
<organism evidence="6 7">
    <name type="scientific">Zasmidium cellare</name>
    <name type="common">Wine cellar mold</name>
    <name type="synonym">Racodium cellare</name>
    <dbReference type="NCBI Taxonomy" id="395010"/>
    <lineage>
        <taxon>Eukaryota</taxon>
        <taxon>Fungi</taxon>
        <taxon>Dikarya</taxon>
        <taxon>Ascomycota</taxon>
        <taxon>Pezizomycotina</taxon>
        <taxon>Dothideomycetes</taxon>
        <taxon>Dothideomycetidae</taxon>
        <taxon>Mycosphaerellales</taxon>
        <taxon>Mycosphaerellaceae</taxon>
        <taxon>Zasmidium</taxon>
    </lineage>
</organism>
<reference evidence="6 7" key="1">
    <citation type="journal article" date="2023" name="G3 (Bethesda)">
        <title>A chromosome-level genome assembly of Zasmidium syzygii isolated from banana leaves.</title>
        <authorList>
            <person name="van Westerhoven A.C."/>
            <person name="Mehrabi R."/>
            <person name="Talebi R."/>
            <person name="Steentjes M.B.F."/>
            <person name="Corcolon B."/>
            <person name="Chong P.A."/>
            <person name="Kema G.H.J."/>
            <person name="Seidl M.F."/>
        </authorList>
    </citation>
    <scope>NUCLEOTIDE SEQUENCE [LARGE SCALE GENOMIC DNA]</scope>
    <source>
        <strain evidence="6 7">P124</strain>
    </source>
</reference>
<accession>A0ABR0F301</accession>
<feature type="transmembrane region" description="Helical" evidence="5">
    <location>
        <begin position="89"/>
        <end position="110"/>
    </location>
</feature>
<feature type="transmembrane region" description="Helical" evidence="5">
    <location>
        <begin position="31"/>
        <end position="49"/>
    </location>
</feature>
<evidence type="ECO:0000313" key="6">
    <source>
        <dbReference type="EMBL" id="KAK4507726.1"/>
    </source>
</evidence>
<feature type="transmembrane region" description="Helical" evidence="5">
    <location>
        <begin position="131"/>
        <end position="154"/>
    </location>
</feature>
<dbReference type="Proteomes" id="UP001305779">
    <property type="component" value="Unassembled WGS sequence"/>
</dbReference>
<evidence type="ECO:0000256" key="2">
    <source>
        <dbReference type="ARBA" id="ARBA00022692"/>
    </source>
</evidence>
<feature type="transmembrane region" description="Helical" evidence="5">
    <location>
        <begin position="213"/>
        <end position="237"/>
    </location>
</feature>
<gene>
    <name evidence="6" type="ORF">PRZ48_001461</name>
</gene>
<dbReference type="InterPro" id="IPR007568">
    <property type="entry name" value="RTA1"/>
</dbReference>
<feature type="transmembrane region" description="Helical" evidence="5">
    <location>
        <begin position="56"/>
        <end position="77"/>
    </location>
</feature>
<dbReference type="PANTHER" id="PTHR31465">
    <property type="entry name" value="PROTEIN RTA1-RELATED"/>
    <property type="match status" value="1"/>
</dbReference>